<reference evidence="11" key="2">
    <citation type="submission" date="2022-06" db="UniProtKB">
        <authorList>
            <consortium name="EnsemblMetazoa"/>
        </authorList>
    </citation>
    <scope>IDENTIFICATION</scope>
    <source>
        <strain evidence="11">PS312</strain>
    </source>
</reference>
<dbReference type="Gene3D" id="1.10.287.630">
    <property type="entry name" value="Helix hairpin bin"/>
    <property type="match status" value="1"/>
</dbReference>
<sequence length="1022" mass="116116">MFADPSVEDAMKLVAVLLILSRIHDSGSSFGKPFYSFIESAYGTEAARVLERPDFGKDGSFGGGMERNTTISRNVTSRRPVVIIHGVTNTANTFKFVRNFLLKNNYTDDDIYGTTWGDGPRRFILWVRLECQYIKQVRVLIRSVVDFTGSKVDILAYSMGSPITRKAILGGACGREDIGPPMTDLVETFIGVAGANYGSYLCFVSFGICNTQNGLHCESKMLAHINSQPAKFEARRVYAIYSTADNKVGLDCCGKNCSMIPHANEQFIFDKWDHEQVMYDMSDDKDVETGDAAATEGSMANKRMSEAYAVNETDQVPSTAPSTASKECQTKDNTDEVVDEDSPSIPSTASKECQTESRRPSVALTFPQIVAVLLVLRKWLPKIRKTLEEKNTVNITNDENVNAVFGGELEVKKDESRRSLISRIVYFSMDENGWSFYIWTCLVAAGCVYNLVVICSLVFDDVHNGFYREFLYFNLAFDLIFLVDIFVMTRIERIHDGVRVTAILELLQLHIKSTDFLLDILCLLPTDLLLFFKSNLSLVRLNRLLKCYRLFQFASLTEMRATAPNLFRLTKLVFTCFIIFHWNGCLYFFLSIIYDYDQAELEDWIFSWDKIPDPIIVACDQWQEGEECDTTVPHSLRHLTDWENATDEIEDEMAYWANRTQVMMFSNLTKQYGLSFYWSALTLVTLGEQPWPGATFQFIFETADTLLGLVIFATIVGDVGNMVTTMNKTRSNFEELMDGCKSYMTSRKVPERLQSRVTRYLGHIWTEGKMNAIADFMPPRLYGQLAVHIHMATLRRVKLFEPALLYELILRLELQVYSGGDYICRKGEVGKEMYIVKSGFVEVVSEDGKKVFVRLGEGTVFGELSILNIPGNKNGNRRTANVRSVGYCDLYTLQKDDLWEALHEYPHAMHSLMEKGRALLAKDNMLEEVEENPLDFDGELPLELKLVKAKQAIDLIHAKLDQAEKSFYDFSTTAKQRLCQVESTVGTKDFRHYYINEATSSEEEDSEDDDDRVLPTDSISNH</sequence>
<keyword evidence="8" id="KW-0407">Ion channel</keyword>
<evidence type="ECO:0000256" key="8">
    <source>
        <dbReference type="ARBA" id="ARBA00023303"/>
    </source>
</evidence>
<evidence type="ECO:0000256" key="3">
    <source>
        <dbReference type="ARBA" id="ARBA00022692"/>
    </source>
</evidence>
<feature type="transmembrane region" description="Helical" evidence="10">
    <location>
        <begin position="471"/>
        <end position="489"/>
    </location>
</feature>
<dbReference type="GO" id="GO:0098655">
    <property type="term" value="P:monoatomic cation transmembrane transport"/>
    <property type="evidence" value="ECO:0000318"/>
    <property type="project" value="GO_Central"/>
</dbReference>
<evidence type="ECO:0000256" key="5">
    <source>
        <dbReference type="ARBA" id="ARBA00023065"/>
    </source>
</evidence>
<comment type="subcellular location">
    <subcellularLocation>
        <location evidence="1">Membrane</location>
        <topology evidence="1">Multi-pass membrane protein</topology>
    </subcellularLocation>
</comment>
<dbReference type="InterPro" id="IPR018490">
    <property type="entry name" value="cNMP-bd_dom_sf"/>
</dbReference>
<protein>
    <submittedName>
        <fullName evidence="11">Cng-1</fullName>
    </submittedName>
</protein>
<dbReference type="PROSITE" id="PS00889">
    <property type="entry name" value="CNMP_BINDING_2"/>
    <property type="match status" value="1"/>
</dbReference>
<dbReference type="PANTHER" id="PTHR45638">
    <property type="entry name" value="CYCLIC NUCLEOTIDE-GATED CATION CHANNEL SUBUNIT A"/>
    <property type="match status" value="1"/>
</dbReference>
<dbReference type="PANTHER" id="PTHR45638:SF5">
    <property type="entry name" value="CYCLIC NUCLEOTIDE-BINDING DOMAIN-CONTAINING PROTEIN"/>
    <property type="match status" value="1"/>
</dbReference>
<dbReference type="CDD" id="cd00038">
    <property type="entry name" value="CAP_ED"/>
    <property type="match status" value="1"/>
</dbReference>
<feature type="compositionally biased region" description="Acidic residues" evidence="9">
    <location>
        <begin position="1000"/>
        <end position="1011"/>
    </location>
</feature>
<dbReference type="InterPro" id="IPR014710">
    <property type="entry name" value="RmlC-like_jellyroll"/>
</dbReference>
<dbReference type="Proteomes" id="UP000005239">
    <property type="component" value="Unassembled WGS sequence"/>
</dbReference>
<accession>A0A8R1U3A5</accession>
<dbReference type="Pfam" id="PF00027">
    <property type="entry name" value="cNMP_binding"/>
    <property type="match status" value="1"/>
</dbReference>
<name>A0A2A6BGN2_PRIPA</name>
<dbReference type="EnsemblMetazoa" id="PPA00235.1">
    <property type="protein sequence ID" value="PPA00235.1"/>
    <property type="gene ID" value="WBGene00089789"/>
</dbReference>
<evidence type="ECO:0000313" key="12">
    <source>
        <dbReference type="Proteomes" id="UP000005239"/>
    </source>
</evidence>
<proteinExistence type="predicted"/>
<keyword evidence="12" id="KW-1185">Reference proteome</keyword>
<dbReference type="SMART" id="SM00100">
    <property type="entry name" value="cNMP"/>
    <property type="match status" value="1"/>
</dbReference>
<feature type="region of interest" description="Disordered" evidence="9">
    <location>
        <begin position="312"/>
        <end position="356"/>
    </location>
</feature>
<dbReference type="Pfam" id="PF01674">
    <property type="entry name" value="Lipase_2"/>
    <property type="match status" value="1"/>
</dbReference>
<dbReference type="Gene3D" id="3.40.50.1820">
    <property type="entry name" value="alpha/beta hydrolase"/>
    <property type="match status" value="1"/>
</dbReference>
<feature type="transmembrane region" description="Helical" evidence="10">
    <location>
        <begin position="436"/>
        <end position="459"/>
    </location>
</feature>
<dbReference type="InterPro" id="IPR005821">
    <property type="entry name" value="Ion_trans_dom"/>
</dbReference>
<feature type="region of interest" description="Disordered" evidence="9">
    <location>
        <begin position="998"/>
        <end position="1022"/>
    </location>
</feature>
<evidence type="ECO:0000256" key="6">
    <source>
        <dbReference type="ARBA" id="ARBA00023136"/>
    </source>
</evidence>
<keyword evidence="3 10" id="KW-0812">Transmembrane</keyword>
<evidence type="ECO:0000256" key="10">
    <source>
        <dbReference type="SAM" id="Phobius"/>
    </source>
</evidence>
<dbReference type="GO" id="GO:0016042">
    <property type="term" value="P:lipid catabolic process"/>
    <property type="evidence" value="ECO:0007669"/>
    <property type="project" value="InterPro"/>
</dbReference>
<organism evidence="11 12">
    <name type="scientific">Pristionchus pacificus</name>
    <name type="common">Parasitic nematode worm</name>
    <dbReference type="NCBI Taxonomy" id="54126"/>
    <lineage>
        <taxon>Eukaryota</taxon>
        <taxon>Metazoa</taxon>
        <taxon>Ecdysozoa</taxon>
        <taxon>Nematoda</taxon>
        <taxon>Chromadorea</taxon>
        <taxon>Rhabditida</taxon>
        <taxon>Rhabditina</taxon>
        <taxon>Diplogasteromorpha</taxon>
        <taxon>Diplogasteroidea</taxon>
        <taxon>Neodiplogasteridae</taxon>
        <taxon>Pristionchus</taxon>
    </lineage>
</organism>
<dbReference type="Pfam" id="PF00520">
    <property type="entry name" value="Ion_trans"/>
    <property type="match status" value="1"/>
</dbReference>
<dbReference type="SUPFAM" id="SSF53474">
    <property type="entry name" value="alpha/beta-Hydrolases"/>
    <property type="match status" value="1"/>
</dbReference>
<evidence type="ECO:0000256" key="4">
    <source>
        <dbReference type="ARBA" id="ARBA00022989"/>
    </source>
</evidence>
<evidence type="ECO:0000256" key="2">
    <source>
        <dbReference type="ARBA" id="ARBA00022448"/>
    </source>
</evidence>
<keyword evidence="6 10" id="KW-0472">Membrane</keyword>
<dbReference type="GO" id="GO:0005223">
    <property type="term" value="F:intracellularly cGMP-activated cation channel activity"/>
    <property type="evidence" value="ECO:0000318"/>
    <property type="project" value="GO_Central"/>
</dbReference>
<dbReference type="InterPro" id="IPR029058">
    <property type="entry name" value="AB_hydrolase_fold"/>
</dbReference>
<evidence type="ECO:0000256" key="9">
    <source>
        <dbReference type="SAM" id="MobiDB-lite"/>
    </source>
</evidence>
<dbReference type="GO" id="GO:0005886">
    <property type="term" value="C:plasma membrane"/>
    <property type="evidence" value="ECO:0000318"/>
    <property type="project" value="GO_Central"/>
</dbReference>
<reference evidence="12" key="1">
    <citation type="journal article" date="2008" name="Nat. Genet.">
        <title>The Pristionchus pacificus genome provides a unique perspective on nematode lifestyle and parasitism.</title>
        <authorList>
            <person name="Dieterich C."/>
            <person name="Clifton S.W."/>
            <person name="Schuster L.N."/>
            <person name="Chinwalla A."/>
            <person name="Delehaunty K."/>
            <person name="Dinkelacker I."/>
            <person name="Fulton L."/>
            <person name="Fulton R."/>
            <person name="Godfrey J."/>
            <person name="Minx P."/>
            <person name="Mitreva M."/>
            <person name="Roeseler W."/>
            <person name="Tian H."/>
            <person name="Witte H."/>
            <person name="Yang S.P."/>
            <person name="Wilson R.K."/>
            <person name="Sommer R.J."/>
        </authorList>
    </citation>
    <scope>NUCLEOTIDE SEQUENCE [LARGE SCALE GENOMIC DNA]</scope>
    <source>
        <strain evidence="12">PS312</strain>
    </source>
</reference>
<evidence type="ECO:0000313" key="11">
    <source>
        <dbReference type="EnsemblMetazoa" id="PPA00235.1"/>
    </source>
</evidence>
<dbReference type="Gene3D" id="1.10.287.70">
    <property type="match status" value="1"/>
</dbReference>
<dbReference type="FunFam" id="2.60.120.10:FF:000002">
    <property type="entry name" value="Cyclic nucleotide gated channel alpha 1a"/>
    <property type="match status" value="1"/>
</dbReference>
<gene>
    <name evidence="11" type="primary">WBGene00089789</name>
</gene>
<feature type="transmembrane region" description="Helical" evidence="10">
    <location>
        <begin position="569"/>
        <end position="590"/>
    </location>
</feature>
<dbReference type="InterPro" id="IPR050866">
    <property type="entry name" value="CNG_cation_channel"/>
</dbReference>
<keyword evidence="2" id="KW-0813">Transport</keyword>
<keyword evidence="4 10" id="KW-1133">Transmembrane helix</keyword>
<dbReference type="GO" id="GO:0007606">
    <property type="term" value="P:sensory perception of chemical stimulus"/>
    <property type="evidence" value="ECO:0000318"/>
    <property type="project" value="GO_Central"/>
</dbReference>
<keyword evidence="7" id="KW-1071">Ligand-gated ion channel</keyword>
<dbReference type="InterPro" id="IPR002918">
    <property type="entry name" value="Lipase_EstA/Esterase_EstB"/>
</dbReference>
<dbReference type="GO" id="GO:0030553">
    <property type="term" value="F:cGMP binding"/>
    <property type="evidence" value="ECO:0000318"/>
    <property type="project" value="GO_Central"/>
</dbReference>
<dbReference type="GO" id="GO:0016787">
    <property type="term" value="F:hydrolase activity"/>
    <property type="evidence" value="ECO:0007669"/>
    <property type="project" value="InterPro"/>
</dbReference>
<dbReference type="PROSITE" id="PS50042">
    <property type="entry name" value="CNMP_BINDING_3"/>
    <property type="match status" value="1"/>
</dbReference>
<dbReference type="GO" id="GO:0005222">
    <property type="term" value="F:intracellularly cAMP-activated cation channel activity"/>
    <property type="evidence" value="ECO:0000318"/>
    <property type="project" value="GO_Central"/>
</dbReference>
<dbReference type="InterPro" id="IPR018488">
    <property type="entry name" value="cNMP-bd_CS"/>
</dbReference>
<dbReference type="SUPFAM" id="SSF81324">
    <property type="entry name" value="Voltage-gated potassium channels"/>
    <property type="match status" value="1"/>
</dbReference>
<dbReference type="SUPFAM" id="SSF51206">
    <property type="entry name" value="cAMP-binding domain-like"/>
    <property type="match status" value="1"/>
</dbReference>
<accession>A0A2A6BGN2</accession>
<evidence type="ECO:0000256" key="7">
    <source>
        <dbReference type="ARBA" id="ARBA00023286"/>
    </source>
</evidence>
<dbReference type="Gene3D" id="2.60.120.10">
    <property type="entry name" value="Jelly Rolls"/>
    <property type="match status" value="1"/>
</dbReference>
<keyword evidence="5" id="KW-0406">Ion transport</keyword>
<feature type="compositionally biased region" description="Polar residues" evidence="9">
    <location>
        <begin position="312"/>
        <end position="327"/>
    </location>
</feature>
<dbReference type="PROSITE" id="PS00888">
    <property type="entry name" value="CNMP_BINDING_1"/>
    <property type="match status" value="1"/>
</dbReference>
<dbReference type="AlphaFoldDB" id="A0A2A6BGN2"/>
<evidence type="ECO:0000256" key="1">
    <source>
        <dbReference type="ARBA" id="ARBA00004141"/>
    </source>
</evidence>
<dbReference type="InterPro" id="IPR000595">
    <property type="entry name" value="cNMP-bd_dom"/>
</dbReference>
<dbReference type="GO" id="GO:0017071">
    <property type="term" value="C:intracellular cyclic nucleotide activated cation channel complex"/>
    <property type="evidence" value="ECO:0000318"/>
    <property type="project" value="GO_Central"/>
</dbReference>